<comment type="caution">
    <text evidence="2">The sequence shown here is derived from an EMBL/GenBank/DDBJ whole genome shotgun (WGS) entry which is preliminary data.</text>
</comment>
<feature type="compositionally biased region" description="Basic and acidic residues" evidence="1">
    <location>
        <begin position="146"/>
        <end position="158"/>
    </location>
</feature>
<proteinExistence type="predicted"/>
<evidence type="ECO:0000313" key="2">
    <source>
        <dbReference type="EMBL" id="MPM28491.1"/>
    </source>
</evidence>
<gene>
    <name evidence="2" type="ORF">SDC9_75017</name>
</gene>
<name>A0A644YKT2_9ZZZZ</name>
<reference evidence="2" key="1">
    <citation type="submission" date="2019-08" db="EMBL/GenBank/DDBJ databases">
        <authorList>
            <person name="Kucharzyk K."/>
            <person name="Murdoch R.W."/>
            <person name="Higgins S."/>
            <person name="Loffler F."/>
        </authorList>
    </citation>
    <scope>NUCLEOTIDE SEQUENCE</scope>
</reference>
<feature type="region of interest" description="Disordered" evidence="1">
    <location>
        <begin position="139"/>
        <end position="188"/>
    </location>
</feature>
<dbReference type="EMBL" id="VSSQ01005270">
    <property type="protein sequence ID" value="MPM28491.1"/>
    <property type="molecule type" value="Genomic_DNA"/>
</dbReference>
<feature type="compositionally biased region" description="Polar residues" evidence="1">
    <location>
        <begin position="172"/>
        <end position="188"/>
    </location>
</feature>
<evidence type="ECO:0000256" key="1">
    <source>
        <dbReference type="SAM" id="MobiDB-lite"/>
    </source>
</evidence>
<accession>A0A644YKT2</accession>
<sequence length="188" mass="21597">MNPLVNKHIVRLSFVDSRGQINAGPEDSQNKRGIYRVTEPDILPQEHRLPYPAPQTQIAEHRVQRQQDSPRKPYPCEKFRTGTHGRACGFADNGIYGPVKRLNTALQLKLVRIFCGRGGAGINALHRDGLRTGNQAEHAFHRKRKNQPDRDQRPKDTGHPPWRSFHNEPQHNYRQNQPAYCNAPIQQH</sequence>
<dbReference type="AlphaFoldDB" id="A0A644YKT2"/>
<organism evidence="2">
    <name type="scientific">bioreactor metagenome</name>
    <dbReference type="NCBI Taxonomy" id="1076179"/>
    <lineage>
        <taxon>unclassified sequences</taxon>
        <taxon>metagenomes</taxon>
        <taxon>ecological metagenomes</taxon>
    </lineage>
</organism>
<protein>
    <submittedName>
        <fullName evidence="2">Uncharacterized protein</fullName>
    </submittedName>
</protein>